<protein>
    <submittedName>
        <fullName evidence="2">Ovule protein</fullName>
    </submittedName>
</protein>
<proteinExistence type="predicted"/>
<dbReference type="AlphaFoldDB" id="A0A1I7X4C8"/>
<evidence type="ECO:0000313" key="2">
    <source>
        <dbReference type="WBParaSite" id="Hba_12389"/>
    </source>
</evidence>
<reference evidence="2" key="1">
    <citation type="submission" date="2016-11" db="UniProtKB">
        <authorList>
            <consortium name="WormBaseParasite"/>
        </authorList>
    </citation>
    <scope>IDENTIFICATION</scope>
</reference>
<dbReference type="Proteomes" id="UP000095283">
    <property type="component" value="Unplaced"/>
</dbReference>
<sequence>MGHSNRSGHLLMEPKQLLSCADSNSLDLNPTDFAIRSVLENKPSRTSYNHLDSVKVALVEY</sequence>
<keyword evidence="1" id="KW-1185">Reference proteome</keyword>
<dbReference type="WBParaSite" id="Hba_12389">
    <property type="protein sequence ID" value="Hba_12389"/>
    <property type="gene ID" value="Hba_12389"/>
</dbReference>
<name>A0A1I7X4C8_HETBA</name>
<evidence type="ECO:0000313" key="1">
    <source>
        <dbReference type="Proteomes" id="UP000095283"/>
    </source>
</evidence>
<accession>A0A1I7X4C8</accession>
<organism evidence="1 2">
    <name type="scientific">Heterorhabditis bacteriophora</name>
    <name type="common">Entomopathogenic nematode worm</name>
    <dbReference type="NCBI Taxonomy" id="37862"/>
    <lineage>
        <taxon>Eukaryota</taxon>
        <taxon>Metazoa</taxon>
        <taxon>Ecdysozoa</taxon>
        <taxon>Nematoda</taxon>
        <taxon>Chromadorea</taxon>
        <taxon>Rhabditida</taxon>
        <taxon>Rhabditina</taxon>
        <taxon>Rhabditomorpha</taxon>
        <taxon>Strongyloidea</taxon>
        <taxon>Heterorhabditidae</taxon>
        <taxon>Heterorhabditis</taxon>
    </lineage>
</organism>